<sequence length="177" mass="19592">MATPYAFVTLVSSDSYLPGALALVAALREVHSKPPVSPEVDFQTVCLVTPETVDVSTIKRLRQSFDLVIGVEVIEQRDLKGLQLLGRLDLNSVLTKLHVFRLTQYSKIIFLDADVLPIRPLSHLFTLPHEFAAVPDVGWPDIFNSGVLVLSPGKRNSTNLRNLTRRKAVGMAAIKDY</sequence>
<dbReference type="InterPro" id="IPR050587">
    <property type="entry name" value="GNT1/Glycosyltrans_8"/>
</dbReference>
<dbReference type="Pfam" id="PF01501">
    <property type="entry name" value="Glyco_transf_8"/>
    <property type="match status" value="1"/>
</dbReference>
<protein>
    <recommendedName>
        <fullName evidence="3">Glycosyltransferase family 8 protein</fullName>
    </recommendedName>
</protein>
<name>A0AAW0GVD1_9APHY</name>
<dbReference type="AlphaFoldDB" id="A0AAW0GVD1"/>
<dbReference type="Proteomes" id="UP001385951">
    <property type="component" value="Unassembled WGS sequence"/>
</dbReference>
<organism evidence="1 2">
    <name type="scientific">Cerrena zonata</name>
    <dbReference type="NCBI Taxonomy" id="2478898"/>
    <lineage>
        <taxon>Eukaryota</taxon>
        <taxon>Fungi</taxon>
        <taxon>Dikarya</taxon>
        <taxon>Basidiomycota</taxon>
        <taxon>Agaricomycotina</taxon>
        <taxon>Agaricomycetes</taxon>
        <taxon>Polyporales</taxon>
        <taxon>Cerrenaceae</taxon>
        <taxon>Cerrena</taxon>
    </lineage>
</organism>
<comment type="caution">
    <text evidence="1">The sequence shown here is derived from an EMBL/GenBank/DDBJ whole genome shotgun (WGS) entry which is preliminary data.</text>
</comment>
<dbReference type="GO" id="GO:0016757">
    <property type="term" value="F:glycosyltransferase activity"/>
    <property type="evidence" value="ECO:0007669"/>
    <property type="project" value="InterPro"/>
</dbReference>
<dbReference type="Gene3D" id="3.90.550.10">
    <property type="entry name" value="Spore Coat Polysaccharide Biosynthesis Protein SpsA, Chain A"/>
    <property type="match status" value="1"/>
</dbReference>
<dbReference type="PANTHER" id="PTHR11183">
    <property type="entry name" value="GLYCOGENIN SUBFAMILY MEMBER"/>
    <property type="match status" value="1"/>
</dbReference>
<dbReference type="InterPro" id="IPR029044">
    <property type="entry name" value="Nucleotide-diphossugar_trans"/>
</dbReference>
<evidence type="ECO:0000313" key="1">
    <source>
        <dbReference type="EMBL" id="KAK7695164.1"/>
    </source>
</evidence>
<evidence type="ECO:0008006" key="3">
    <source>
        <dbReference type="Google" id="ProtNLM"/>
    </source>
</evidence>
<keyword evidence="2" id="KW-1185">Reference proteome</keyword>
<dbReference type="InterPro" id="IPR002495">
    <property type="entry name" value="Glyco_trans_8"/>
</dbReference>
<reference evidence="1 2" key="1">
    <citation type="submission" date="2022-09" db="EMBL/GenBank/DDBJ databases">
        <authorList>
            <person name="Palmer J.M."/>
        </authorList>
    </citation>
    <scope>NUCLEOTIDE SEQUENCE [LARGE SCALE GENOMIC DNA]</scope>
    <source>
        <strain evidence="1 2">DSM 7382</strain>
    </source>
</reference>
<dbReference type="EMBL" id="JASBNA010000002">
    <property type="protein sequence ID" value="KAK7695164.1"/>
    <property type="molecule type" value="Genomic_DNA"/>
</dbReference>
<proteinExistence type="predicted"/>
<accession>A0AAW0GVD1</accession>
<dbReference type="SUPFAM" id="SSF53448">
    <property type="entry name" value="Nucleotide-diphospho-sugar transferases"/>
    <property type="match status" value="1"/>
</dbReference>
<evidence type="ECO:0000313" key="2">
    <source>
        <dbReference type="Proteomes" id="UP001385951"/>
    </source>
</evidence>
<gene>
    <name evidence="1" type="ORF">QCA50_002354</name>
</gene>